<name>A0A0G1H1N0_9BACT</name>
<comment type="caution">
    <text evidence="1">The sequence shown here is derived from an EMBL/GenBank/DDBJ whole genome shotgun (WGS) entry which is preliminary data.</text>
</comment>
<organism evidence="1 2">
    <name type="scientific">Candidatus Giovannonibacteria bacterium GW2011_GWA2_44_13b</name>
    <dbReference type="NCBI Taxonomy" id="1618647"/>
    <lineage>
        <taxon>Bacteria</taxon>
        <taxon>Candidatus Giovannoniibacteriota</taxon>
    </lineage>
</organism>
<reference evidence="1 2" key="1">
    <citation type="journal article" date="2015" name="Nature">
        <title>rRNA introns, odd ribosomes, and small enigmatic genomes across a large radiation of phyla.</title>
        <authorList>
            <person name="Brown C.T."/>
            <person name="Hug L.A."/>
            <person name="Thomas B.C."/>
            <person name="Sharon I."/>
            <person name="Castelle C.J."/>
            <person name="Singh A."/>
            <person name="Wilkins M.J."/>
            <person name="Williams K.H."/>
            <person name="Banfield J.F."/>
        </authorList>
    </citation>
    <scope>NUCLEOTIDE SEQUENCE [LARGE SCALE GENOMIC DNA]</scope>
</reference>
<accession>A0A0G1H1N0</accession>
<dbReference type="STRING" id="1618647.UW30_C0018G0020"/>
<sequence length="373" mass="44055">MKAEIDKDMRVITTAISGSGEKGYLDRFSKFAETKGKKVKIYNPGEMLFEHAARRGVRMPRDKVLKTNPHTLDERRSTVFERILSDVEKPANRGSSFIINMHGSFYWNFSYEPGIDFHYLNEFDPDLYVNFLNDVDTVENNLKDRKQWNFLFSPERTKNYGRNKILDWQSVEVLLTRLLAQRDPKRWAQSDPQKFFVIPTKATETMLYRFMFEPWRKVFYVGMPLTLFHDPKFAGARKRIDELIKWTEYWITVTDPRYVEPLDTKLLTQVDPAMYHSVVKRDLYWLIPQCDGMIAYFPDASEAPYSAGEDIEFKEVSDTCGETLLIYPSGKSLSPFLFVWGDKILRSDKQFKREFLSYLGKKYVNRVRQLYKK</sequence>
<dbReference type="AlphaFoldDB" id="A0A0G1H1N0"/>
<dbReference type="InterPro" id="IPR027417">
    <property type="entry name" value="P-loop_NTPase"/>
</dbReference>
<dbReference type="Proteomes" id="UP000034736">
    <property type="component" value="Unassembled WGS sequence"/>
</dbReference>
<dbReference type="Gene3D" id="3.40.50.300">
    <property type="entry name" value="P-loop containing nucleotide triphosphate hydrolases"/>
    <property type="match status" value="1"/>
</dbReference>
<evidence type="ECO:0000313" key="2">
    <source>
        <dbReference type="Proteomes" id="UP000034736"/>
    </source>
</evidence>
<dbReference type="EMBL" id="LCHU01000018">
    <property type="protein sequence ID" value="KKT40800.1"/>
    <property type="molecule type" value="Genomic_DNA"/>
</dbReference>
<gene>
    <name evidence="1" type="ORF">UW30_C0018G0020</name>
</gene>
<proteinExistence type="predicted"/>
<evidence type="ECO:0000313" key="1">
    <source>
        <dbReference type="EMBL" id="KKT40800.1"/>
    </source>
</evidence>
<protein>
    <submittedName>
        <fullName evidence="1">Uncharacterized protein</fullName>
    </submittedName>
</protein>